<keyword evidence="1" id="KW-1133">Transmembrane helix</keyword>
<evidence type="ECO:0000313" key="3">
    <source>
        <dbReference type="Proteomes" id="UP000192276"/>
    </source>
</evidence>
<keyword evidence="1" id="KW-0472">Membrane</keyword>
<evidence type="ECO:0000313" key="2">
    <source>
        <dbReference type="EMBL" id="OQP64553.1"/>
    </source>
</evidence>
<evidence type="ECO:0000256" key="1">
    <source>
        <dbReference type="SAM" id="Phobius"/>
    </source>
</evidence>
<reference evidence="3" key="1">
    <citation type="submission" date="2016-04" db="EMBL/GenBank/DDBJ databases">
        <authorList>
            <person name="Chen L."/>
            <person name="Zhuang W."/>
            <person name="Wang G."/>
        </authorList>
    </citation>
    <scope>NUCLEOTIDE SEQUENCE [LARGE SCALE GENOMIC DNA]</scope>
    <source>
        <strain evidence="3">208</strain>
    </source>
</reference>
<dbReference type="EMBL" id="LWBP01000089">
    <property type="protein sequence ID" value="OQP64553.1"/>
    <property type="molecule type" value="Genomic_DNA"/>
</dbReference>
<organism evidence="2 3">
    <name type="scientific">Niastella populi</name>
    <dbReference type="NCBI Taxonomy" id="550983"/>
    <lineage>
        <taxon>Bacteria</taxon>
        <taxon>Pseudomonadati</taxon>
        <taxon>Bacteroidota</taxon>
        <taxon>Chitinophagia</taxon>
        <taxon>Chitinophagales</taxon>
        <taxon>Chitinophagaceae</taxon>
        <taxon>Niastella</taxon>
    </lineage>
</organism>
<protein>
    <recommendedName>
        <fullName evidence="4">Secretion system C-terminal sorting domain-containing protein</fullName>
    </recommendedName>
</protein>
<dbReference type="STRING" id="550983.A4R26_16010"/>
<feature type="transmembrane region" description="Helical" evidence="1">
    <location>
        <begin position="21"/>
        <end position="43"/>
    </location>
</feature>
<sequence length="445" mass="47469">MKKLNRNSISNIFKKGLTGSSAITGTVTRFIGCLYLLAAVTAMQTANSQTVLTGGDIAFVGYNSEVSSADEFAFMLLKDVSAGTTITFTDHLWLSTGGFYINTLYGACNTEAFLNWTATSALPLGTVVVIANPGGVSPNPSMATATTGTVFVAGGCPDLSFPTSGDVLYAYQGTMPVDNTATNFLAAINMDGAWLTGASQSTSAGALPTNLSTAHVLLLTPEVDNAVYRGNLTGTAAALRTAINNPANWATDDVTPFALPADIGPLPVTWYSFTAAKKEKTVGLQWQTATEQHSDHFTVQASYDGSSYRNLGTIKAAGNSETIQTYNFTDEHPFAGTNYYRILQADVDGSVRYSKTIIFNMEHDGQDIIIGHPSPNPAGSYVNIICAKGACEIKLYSADGRQLLTRNLPEAGSYQLQLPPQYQGILILEASLQDGRRQHFRIVKN</sequence>
<dbReference type="RefSeq" id="WP_081163543.1">
    <property type="nucleotide sequence ID" value="NZ_LWBP01000089.1"/>
</dbReference>
<dbReference type="AlphaFoldDB" id="A0A1V9G1R3"/>
<keyword evidence="1" id="KW-0812">Transmembrane</keyword>
<comment type="caution">
    <text evidence="2">The sequence shown here is derived from an EMBL/GenBank/DDBJ whole genome shotgun (WGS) entry which is preliminary data.</text>
</comment>
<dbReference type="Proteomes" id="UP000192276">
    <property type="component" value="Unassembled WGS sequence"/>
</dbReference>
<dbReference type="OrthoDB" id="1490051at2"/>
<proteinExistence type="predicted"/>
<gene>
    <name evidence="2" type="ORF">A4R26_16010</name>
</gene>
<keyword evidence="3" id="KW-1185">Reference proteome</keyword>
<name>A0A1V9G1R3_9BACT</name>
<accession>A0A1V9G1R3</accession>
<evidence type="ECO:0008006" key="4">
    <source>
        <dbReference type="Google" id="ProtNLM"/>
    </source>
</evidence>